<evidence type="ECO:0000256" key="1">
    <source>
        <dbReference type="ARBA" id="ARBA00004141"/>
    </source>
</evidence>
<dbReference type="InterPro" id="IPR004179">
    <property type="entry name" value="Sec63-dom"/>
</dbReference>
<dbReference type="PANTHER" id="PTHR24075:SF5">
    <property type="entry name" value="U5 SMALL NUCLEAR RIBONUCLEOPROTEIN 200 KDA HELICASE"/>
    <property type="match status" value="1"/>
</dbReference>
<dbReference type="GO" id="GO:0003723">
    <property type="term" value="F:RNA binding"/>
    <property type="evidence" value="ECO:0007669"/>
    <property type="project" value="TreeGrafter"/>
</dbReference>
<dbReference type="FunFam" id="2.60.40.150:FF:000133">
    <property type="entry name" value="Pre-mRNA splicing helicase, putative"/>
    <property type="match status" value="1"/>
</dbReference>
<dbReference type="SMART" id="SM00973">
    <property type="entry name" value="Sec63"/>
    <property type="match status" value="1"/>
</dbReference>
<evidence type="ECO:0000256" key="7">
    <source>
        <dbReference type="ARBA" id="ARBA00022824"/>
    </source>
</evidence>
<dbReference type="GO" id="GO:0005783">
    <property type="term" value="C:endoplasmic reticulum"/>
    <property type="evidence" value="ECO:0007669"/>
    <property type="project" value="UniProtKB-SubCell"/>
</dbReference>
<evidence type="ECO:0000256" key="9">
    <source>
        <dbReference type="ARBA" id="ARBA00022989"/>
    </source>
</evidence>
<dbReference type="GO" id="GO:0016020">
    <property type="term" value="C:membrane"/>
    <property type="evidence" value="ECO:0007669"/>
    <property type="project" value="UniProtKB-SubCell"/>
</dbReference>
<keyword evidence="8" id="KW-0067">ATP-binding</keyword>
<keyword evidence="3" id="KW-0812">Transmembrane</keyword>
<dbReference type="SUPFAM" id="SSF158702">
    <property type="entry name" value="Sec63 N-terminal domain-like"/>
    <property type="match status" value="1"/>
</dbReference>
<dbReference type="GO" id="GO:0016787">
    <property type="term" value="F:hydrolase activity"/>
    <property type="evidence" value="ECO:0007669"/>
    <property type="project" value="UniProtKB-KW"/>
</dbReference>
<evidence type="ECO:0000256" key="3">
    <source>
        <dbReference type="ARBA" id="ARBA00022692"/>
    </source>
</evidence>
<dbReference type="FunFam" id="1.10.3380.10:FF:000002">
    <property type="entry name" value="Activating signal cointegrator 1 complex subunit 3"/>
    <property type="match status" value="1"/>
</dbReference>
<keyword evidence="9" id="KW-1133">Transmembrane helix</keyword>
<dbReference type="EMBL" id="HBGO01024650">
    <property type="protein sequence ID" value="CAD9347707.1"/>
    <property type="molecule type" value="Transcribed_RNA"/>
</dbReference>
<dbReference type="InterPro" id="IPR036388">
    <property type="entry name" value="WH-like_DNA-bd_sf"/>
</dbReference>
<gene>
    <name evidence="13" type="ORF">OSIN01602_LOCUS14176</name>
</gene>
<keyword evidence="4" id="KW-0547">Nucleotide-binding</keyword>
<evidence type="ECO:0000259" key="12">
    <source>
        <dbReference type="SMART" id="SM00973"/>
    </source>
</evidence>
<keyword evidence="6" id="KW-0347">Helicase</keyword>
<dbReference type="InterPro" id="IPR014756">
    <property type="entry name" value="Ig_E-set"/>
</dbReference>
<dbReference type="SUPFAM" id="SSF81296">
    <property type="entry name" value="E set domains"/>
    <property type="match status" value="1"/>
</dbReference>
<evidence type="ECO:0000256" key="4">
    <source>
        <dbReference type="ARBA" id="ARBA00022741"/>
    </source>
</evidence>
<reference evidence="13" key="1">
    <citation type="submission" date="2021-01" db="EMBL/GenBank/DDBJ databases">
        <authorList>
            <person name="Corre E."/>
            <person name="Pelletier E."/>
            <person name="Niang G."/>
            <person name="Scheremetjew M."/>
            <person name="Finn R."/>
            <person name="Kale V."/>
            <person name="Holt S."/>
            <person name="Cochrane G."/>
            <person name="Meng A."/>
            <person name="Brown T."/>
            <person name="Cohen L."/>
        </authorList>
    </citation>
    <scope>NUCLEOTIDE SEQUENCE</scope>
    <source>
        <strain evidence="13">Grunow 1884</strain>
    </source>
</reference>
<evidence type="ECO:0000256" key="10">
    <source>
        <dbReference type="ARBA" id="ARBA00023136"/>
    </source>
</evidence>
<dbReference type="PANTHER" id="PTHR24075">
    <property type="entry name" value="SEC63 DOMAIN-CONTAINING"/>
    <property type="match status" value="1"/>
</dbReference>
<sequence length="410" mass="46338">MQDAVDYITWTFLYRRLTKNPNYYSLQGTSNVHLSEHLSEMAETVLGDLEESKCCQMTDEGDVSPLNLGMISAYYYIQYQTIELIASSVTSKTKTRGVMEILSAASEFTCLPIRHGEEKELRILARKLTHKLPESAHFHDPNTKALILLQCHFSRTSVSTDLRNDQKQILGESVNLIQAITDVISSNGWLKPALAAMELSQMVVQGLWNKDHILMQIPHFTKEIIARCEAYEGEEPIESVFDILTIDDEVRNDLLRLPDEKMADVAVFCNNYPNVDVTFTVQDADDVTAGDPVQVVVKLEREIDEDEMEEEDLSQLGVVSAPLFPKEKREGWWIVIGDTKTNSLLSLKRVNLQRTQKVALEFMAPEEAGDYNLTLFCMSDSYLGCDQEYSVPLNVAVGESDDEESSEDED</sequence>
<dbReference type="Gene3D" id="1.10.10.10">
    <property type="entry name" value="Winged helix-like DNA-binding domain superfamily/Winged helix DNA-binding domain"/>
    <property type="match status" value="1"/>
</dbReference>
<dbReference type="Pfam" id="PF23445">
    <property type="entry name" value="WHD_SNRNP200"/>
    <property type="match status" value="1"/>
</dbReference>
<proteinExistence type="predicted"/>
<keyword evidence="11" id="KW-0143">Chaperone</keyword>
<evidence type="ECO:0000256" key="11">
    <source>
        <dbReference type="ARBA" id="ARBA00023186"/>
    </source>
</evidence>
<dbReference type="Pfam" id="PF02889">
    <property type="entry name" value="Sec63"/>
    <property type="match status" value="1"/>
</dbReference>
<dbReference type="GO" id="GO:0005524">
    <property type="term" value="F:ATP binding"/>
    <property type="evidence" value="ECO:0007669"/>
    <property type="project" value="UniProtKB-KW"/>
</dbReference>
<keyword evidence="10" id="KW-0472">Membrane</keyword>
<accession>A0A7S1ZT27</accession>
<dbReference type="GO" id="GO:0003724">
    <property type="term" value="F:RNA helicase activity"/>
    <property type="evidence" value="ECO:0007669"/>
    <property type="project" value="TreeGrafter"/>
</dbReference>
<dbReference type="GO" id="GO:0005681">
    <property type="term" value="C:spliceosomal complex"/>
    <property type="evidence" value="ECO:0007669"/>
    <property type="project" value="TreeGrafter"/>
</dbReference>
<dbReference type="InterPro" id="IPR035892">
    <property type="entry name" value="C2_domain_sf"/>
</dbReference>
<dbReference type="InterPro" id="IPR057842">
    <property type="entry name" value="WH_MER3"/>
</dbReference>
<dbReference type="GO" id="GO:0000388">
    <property type="term" value="P:spliceosome conformational change to release U4 (or U4atac) and U1 (or U11)"/>
    <property type="evidence" value="ECO:0007669"/>
    <property type="project" value="TreeGrafter"/>
</dbReference>
<dbReference type="FunFam" id="1.10.150.20:FF:000013">
    <property type="entry name" value="U5 small nuclear ribonucleoprotein kDa helicase"/>
    <property type="match status" value="1"/>
</dbReference>
<dbReference type="AlphaFoldDB" id="A0A7S1ZT27"/>
<evidence type="ECO:0000313" key="13">
    <source>
        <dbReference type="EMBL" id="CAD9347707.1"/>
    </source>
</evidence>
<keyword evidence="5" id="KW-0378">Hydrolase</keyword>
<evidence type="ECO:0000256" key="6">
    <source>
        <dbReference type="ARBA" id="ARBA00022806"/>
    </source>
</evidence>
<name>A0A7S1ZT27_TRICV</name>
<protein>
    <recommendedName>
        <fullName evidence="12">SEC63 domain-containing protein</fullName>
    </recommendedName>
</protein>
<evidence type="ECO:0000256" key="8">
    <source>
        <dbReference type="ARBA" id="ARBA00022840"/>
    </source>
</evidence>
<comment type="subcellular location">
    <subcellularLocation>
        <location evidence="2">Endoplasmic reticulum</location>
    </subcellularLocation>
    <subcellularLocation>
        <location evidence="1">Membrane</location>
        <topology evidence="1">Multi-pass membrane protein</topology>
    </subcellularLocation>
</comment>
<dbReference type="Gene3D" id="2.60.40.150">
    <property type="entry name" value="C2 domain"/>
    <property type="match status" value="1"/>
</dbReference>
<evidence type="ECO:0000256" key="5">
    <source>
        <dbReference type="ARBA" id="ARBA00022801"/>
    </source>
</evidence>
<dbReference type="Gene3D" id="1.10.3380.10">
    <property type="entry name" value="Sec63 N-terminal domain-like domain"/>
    <property type="match status" value="1"/>
</dbReference>
<organism evidence="13">
    <name type="scientific">Trieres chinensis</name>
    <name type="common">Marine centric diatom</name>
    <name type="synonym">Odontella sinensis</name>
    <dbReference type="NCBI Taxonomy" id="1514140"/>
    <lineage>
        <taxon>Eukaryota</taxon>
        <taxon>Sar</taxon>
        <taxon>Stramenopiles</taxon>
        <taxon>Ochrophyta</taxon>
        <taxon>Bacillariophyta</taxon>
        <taxon>Mediophyceae</taxon>
        <taxon>Biddulphiophycidae</taxon>
        <taxon>Eupodiscales</taxon>
        <taxon>Parodontellaceae</taxon>
        <taxon>Trieres</taxon>
    </lineage>
</organism>
<dbReference type="FunFam" id="1.10.10.10:FF:000012">
    <property type="entry name" value="U5 small nuclear ribonucleoprotein helicase"/>
    <property type="match status" value="1"/>
</dbReference>
<keyword evidence="7" id="KW-0256">Endoplasmic reticulum</keyword>
<evidence type="ECO:0000256" key="2">
    <source>
        <dbReference type="ARBA" id="ARBA00004240"/>
    </source>
</evidence>
<feature type="domain" description="SEC63" evidence="12">
    <location>
        <begin position="65"/>
        <end position="393"/>
    </location>
</feature>
<dbReference type="Gene3D" id="1.10.150.20">
    <property type="entry name" value="5' to 3' exonuclease, C-terminal subdomain"/>
    <property type="match status" value="1"/>
</dbReference>